<feature type="compositionally biased region" description="Polar residues" evidence="1">
    <location>
        <begin position="15"/>
        <end position="25"/>
    </location>
</feature>
<evidence type="ECO:0000313" key="2">
    <source>
        <dbReference type="EMBL" id="CAG9997631.1"/>
    </source>
</evidence>
<sequence>MFKFSVSENRPGPSVSDTSSRCVQPSSTTYSTYSQELIGHKPLSRRNSNTTLSRPSSPTPPAHQDGDHHLLAPFIAGSGDPLFLSTASPGQDAPYHNINQDKVNLKHALEDLARQSPNGNGNTNGHSADGDGHNSNKRLRRDDTNSQSSPGKTTTVSITTRRSGLKDVEGSSAKDAKARKTS</sequence>
<feature type="compositionally biased region" description="Low complexity" evidence="1">
    <location>
        <begin position="45"/>
        <end position="56"/>
    </location>
</feature>
<gene>
    <name evidence="2" type="ORF">CBYS24578_00003233</name>
</gene>
<feature type="compositionally biased region" description="Basic and acidic residues" evidence="1">
    <location>
        <begin position="164"/>
        <end position="182"/>
    </location>
</feature>
<evidence type="ECO:0000256" key="1">
    <source>
        <dbReference type="SAM" id="MobiDB-lite"/>
    </source>
</evidence>
<feature type="compositionally biased region" description="Polar residues" evidence="1">
    <location>
        <begin position="115"/>
        <end position="126"/>
    </location>
</feature>
<feature type="compositionally biased region" description="Basic and acidic residues" evidence="1">
    <location>
        <begin position="128"/>
        <end position="144"/>
    </location>
</feature>
<comment type="caution">
    <text evidence="2">The sequence shown here is derived from an EMBL/GenBank/DDBJ whole genome shotgun (WGS) entry which is preliminary data.</text>
</comment>
<evidence type="ECO:0000313" key="3">
    <source>
        <dbReference type="Proteomes" id="UP000754883"/>
    </source>
</evidence>
<proteinExistence type="predicted"/>
<accession>A0A9N9UV64</accession>
<organism evidence="2 3">
    <name type="scientific">Clonostachys byssicola</name>
    <dbReference type="NCBI Taxonomy" id="160290"/>
    <lineage>
        <taxon>Eukaryota</taxon>
        <taxon>Fungi</taxon>
        <taxon>Dikarya</taxon>
        <taxon>Ascomycota</taxon>
        <taxon>Pezizomycotina</taxon>
        <taxon>Sordariomycetes</taxon>
        <taxon>Hypocreomycetidae</taxon>
        <taxon>Hypocreales</taxon>
        <taxon>Bionectriaceae</taxon>
        <taxon>Clonostachys</taxon>
    </lineage>
</organism>
<feature type="compositionally biased region" description="Polar residues" evidence="1">
    <location>
        <begin position="145"/>
        <end position="162"/>
    </location>
</feature>
<reference evidence="2" key="1">
    <citation type="submission" date="2021-10" db="EMBL/GenBank/DDBJ databases">
        <authorList>
            <person name="Piombo E."/>
        </authorList>
    </citation>
    <scope>NUCLEOTIDE SEQUENCE</scope>
</reference>
<dbReference type="OrthoDB" id="5150682at2759"/>
<dbReference type="Proteomes" id="UP000754883">
    <property type="component" value="Unassembled WGS sequence"/>
</dbReference>
<feature type="region of interest" description="Disordered" evidence="1">
    <location>
        <begin position="1"/>
        <end position="182"/>
    </location>
</feature>
<keyword evidence="3" id="KW-1185">Reference proteome</keyword>
<protein>
    <submittedName>
        <fullName evidence="2">Uncharacterized protein</fullName>
    </submittedName>
</protein>
<dbReference type="AlphaFoldDB" id="A0A9N9UV64"/>
<name>A0A9N9UV64_9HYPO</name>
<dbReference type="EMBL" id="CABFNO020001546">
    <property type="protein sequence ID" value="CAG9997631.1"/>
    <property type="molecule type" value="Genomic_DNA"/>
</dbReference>
<feature type="compositionally biased region" description="Basic and acidic residues" evidence="1">
    <location>
        <begin position="103"/>
        <end position="113"/>
    </location>
</feature>